<protein>
    <submittedName>
        <fullName evidence="1">Uncharacterized protein</fullName>
    </submittedName>
</protein>
<proteinExistence type="predicted"/>
<keyword evidence="2" id="KW-1185">Reference proteome</keyword>
<dbReference type="Proteomes" id="UP000198304">
    <property type="component" value="Unassembled WGS sequence"/>
</dbReference>
<sequence length="60" mass="6798">MKVKALVSFSGTFSMYKGEIKECSDKAILLDLLQAGYIEEIKSERPKKDVKSSESKRNNK</sequence>
<reference evidence="2" key="1">
    <citation type="submission" date="2017-06" db="EMBL/GenBank/DDBJ databases">
        <authorList>
            <person name="Varghese N."/>
            <person name="Submissions S."/>
        </authorList>
    </citation>
    <scope>NUCLEOTIDE SEQUENCE [LARGE SCALE GENOMIC DNA]</scope>
    <source>
        <strain evidence="2">SCA</strain>
    </source>
</reference>
<evidence type="ECO:0000313" key="2">
    <source>
        <dbReference type="Proteomes" id="UP000198304"/>
    </source>
</evidence>
<name>A0A238ZRB5_9FIRM</name>
<dbReference type="AlphaFoldDB" id="A0A238ZRB5"/>
<organism evidence="1 2">
    <name type="scientific">Anaerovirgula multivorans</name>
    <dbReference type="NCBI Taxonomy" id="312168"/>
    <lineage>
        <taxon>Bacteria</taxon>
        <taxon>Bacillati</taxon>
        <taxon>Bacillota</taxon>
        <taxon>Clostridia</taxon>
        <taxon>Peptostreptococcales</taxon>
        <taxon>Natronincolaceae</taxon>
        <taxon>Anaerovirgula</taxon>
    </lineage>
</organism>
<evidence type="ECO:0000313" key="1">
    <source>
        <dbReference type="EMBL" id="SNR85947.1"/>
    </source>
</evidence>
<dbReference type="RefSeq" id="WP_089280862.1">
    <property type="nucleotide sequence ID" value="NZ_FZOJ01000001.1"/>
</dbReference>
<dbReference type="EMBL" id="FZOJ01000001">
    <property type="protein sequence ID" value="SNR85947.1"/>
    <property type="molecule type" value="Genomic_DNA"/>
</dbReference>
<dbReference type="OrthoDB" id="2087941at2"/>
<gene>
    <name evidence="1" type="ORF">SAMN05446037_100161</name>
</gene>
<accession>A0A238ZRB5</accession>